<dbReference type="InterPro" id="IPR029021">
    <property type="entry name" value="Prot-tyrosine_phosphatase-like"/>
</dbReference>
<dbReference type="PANTHER" id="PTHR46588:SF1">
    <property type="entry name" value="SERINE_THREONINE_TYROSINE-INTERACTING PROTEIN"/>
    <property type="match status" value="1"/>
</dbReference>
<reference evidence="3 4" key="1">
    <citation type="journal article" date="2018" name="Mycol. Prog.">
        <title>Coniella lustricola, a new species from submerged detritus.</title>
        <authorList>
            <person name="Raudabaugh D.B."/>
            <person name="Iturriaga T."/>
            <person name="Carver A."/>
            <person name="Mondo S."/>
            <person name="Pangilinan J."/>
            <person name="Lipzen A."/>
            <person name="He G."/>
            <person name="Amirebrahimi M."/>
            <person name="Grigoriev I.V."/>
            <person name="Miller A.N."/>
        </authorList>
    </citation>
    <scope>NUCLEOTIDE SEQUENCE [LARGE SCALE GENOMIC DNA]</scope>
    <source>
        <strain evidence="3 4">B22-T-1</strain>
    </source>
</reference>
<dbReference type="EMBL" id="KZ678409">
    <property type="protein sequence ID" value="PSR92180.1"/>
    <property type="molecule type" value="Genomic_DNA"/>
</dbReference>
<dbReference type="InterPro" id="IPR052449">
    <property type="entry name" value="STYX-Interacting_Phosphatase"/>
</dbReference>
<dbReference type="PANTHER" id="PTHR46588">
    <property type="entry name" value="SERINE/THREONINE/TYROSINE-INTERACTING PROTEIN"/>
    <property type="match status" value="1"/>
</dbReference>
<dbReference type="Proteomes" id="UP000241462">
    <property type="component" value="Unassembled WGS sequence"/>
</dbReference>
<accession>A0A2T3AD53</accession>
<evidence type="ECO:0000256" key="1">
    <source>
        <dbReference type="SAM" id="MobiDB-lite"/>
    </source>
</evidence>
<gene>
    <name evidence="3" type="ORF">BD289DRAFT_364930</name>
</gene>
<dbReference type="Gene3D" id="3.90.190.10">
    <property type="entry name" value="Protein tyrosine phosphatase superfamily"/>
    <property type="match status" value="1"/>
</dbReference>
<keyword evidence="4" id="KW-1185">Reference proteome</keyword>
<evidence type="ECO:0000313" key="3">
    <source>
        <dbReference type="EMBL" id="PSR92180.1"/>
    </source>
</evidence>
<dbReference type="GO" id="GO:1990444">
    <property type="term" value="F:F-box domain binding"/>
    <property type="evidence" value="ECO:0007669"/>
    <property type="project" value="TreeGrafter"/>
</dbReference>
<dbReference type="AlphaFoldDB" id="A0A2T3AD53"/>
<organism evidence="3 4">
    <name type="scientific">Coniella lustricola</name>
    <dbReference type="NCBI Taxonomy" id="2025994"/>
    <lineage>
        <taxon>Eukaryota</taxon>
        <taxon>Fungi</taxon>
        <taxon>Dikarya</taxon>
        <taxon>Ascomycota</taxon>
        <taxon>Pezizomycotina</taxon>
        <taxon>Sordariomycetes</taxon>
        <taxon>Sordariomycetidae</taxon>
        <taxon>Diaporthales</taxon>
        <taxon>Schizoparmaceae</taxon>
        <taxon>Coniella</taxon>
    </lineage>
</organism>
<dbReference type="GO" id="GO:0005737">
    <property type="term" value="C:cytoplasm"/>
    <property type="evidence" value="ECO:0007669"/>
    <property type="project" value="TreeGrafter"/>
</dbReference>
<dbReference type="Pfam" id="PF00782">
    <property type="entry name" value="DSPc"/>
    <property type="match status" value="1"/>
</dbReference>
<feature type="region of interest" description="Disordered" evidence="1">
    <location>
        <begin position="17"/>
        <end position="53"/>
    </location>
</feature>
<name>A0A2T3AD53_9PEZI</name>
<feature type="domain" description="Dual specificity phosphatase catalytic" evidence="2">
    <location>
        <begin position="198"/>
        <end position="263"/>
    </location>
</feature>
<dbReference type="GO" id="GO:0070372">
    <property type="term" value="P:regulation of ERK1 and ERK2 cascade"/>
    <property type="evidence" value="ECO:0007669"/>
    <property type="project" value="TreeGrafter"/>
</dbReference>
<feature type="compositionally biased region" description="Low complexity" evidence="1">
    <location>
        <begin position="30"/>
        <end position="40"/>
    </location>
</feature>
<protein>
    <submittedName>
        <fullName evidence="3">Protein-tyrosine phosphatase-like protein</fullName>
    </submittedName>
</protein>
<dbReference type="OrthoDB" id="10252009at2759"/>
<dbReference type="InterPro" id="IPR000340">
    <property type="entry name" value="Dual-sp_phosphatase_cat-dom"/>
</dbReference>
<dbReference type="SUPFAM" id="SSF52799">
    <property type="entry name" value="(Phosphotyrosine protein) phosphatases II"/>
    <property type="match status" value="1"/>
</dbReference>
<dbReference type="GO" id="GO:0005654">
    <property type="term" value="C:nucleoplasm"/>
    <property type="evidence" value="ECO:0007669"/>
    <property type="project" value="TreeGrafter"/>
</dbReference>
<evidence type="ECO:0000313" key="4">
    <source>
        <dbReference type="Proteomes" id="UP000241462"/>
    </source>
</evidence>
<proteinExistence type="predicted"/>
<evidence type="ECO:0000259" key="2">
    <source>
        <dbReference type="Pfam" id="PF00782"/>
    </source>
</evidence>
<dbReference type="GO" id="GO:0062026">
    <property type="term" value="P:negative regulation of SCF-dependent proteasomal ubiquitin-dependent catabolic process"/>
    <property type="evidence" value="ECO:0007669"/>
    <property type="project" value="TreeGrafter"/>
</dbReference>
<dbReference type="CDD" id="cd14498">
    <property type="entry name" value="DSP"/>
    <property type="match status" value="1"/>
</dbReference>
<dbReference type="STRING" id="2025994.A0A2T3AD53"/>
<sequence length="343" mass="37967">MDPLVSQTLQRGVVRTAPVSARPPSPPYIHIPTPLAHGNDNGNGNGNSNGTTTSPLLITPLCDDPGTTIARGLTPTDVRYITGGHAQYAHSAALSHNWVYEDRRKAQRVLDFLYLGPMAAVRDREWLLNEGITMLLVARDGSMVQAGVLLVPRAAKELGIETRYVDVGSRHDLVGMMDNAVGLINAHMLSFDATQVVEQQLEHSLKAEIGHSTLRRGKVLVFDETGNERSAALVAAYLMAMYGRSMVEAVQFVSTQRFCTNFDEETKYRLQTYGDLLQAKRMTAMARSQDASAKLVKRRIDDTMDEDDNMENTADSFDMARYEDRAPFVPFMEGDMDMGSSYE</sequence>
<dbReference type="InParanoid" id="A0A2T3AD53"/>